<gene>
    <name evidence="2" type="ORF">KDL01_11540</name>
</gene>
<evidence type="ECO:0008006" key="4">
    <source>
        <dbReference type="Google" id="ProtNLM"/>
    </source>
</evidence>
<organism evidence="2 3">
    <name type="scientific">Actinospica durhamensis</name>
    <dbReference type="NCBI Taxonomy" id="1508375"/>
    <lineage>
        <taxon>Bacteria</taxon>
        <taxon>Bacillati</taxon>
        <taxon>Actinomycetota</taxon>
        <taxon>Actinomycetes</taxon>
        <taxon>Catenulisporales</taxon>
        <taxon>Actinospicaceae</taxon>
        <taxon>Actinospica</taxon>
    </lineage>
</organism>
<dbReference type="SUPFAM" id="SSF69118">
    <property type="entry name" value="AhpD-like"/>
    <property type="match status" value="1"/>
</dbReference>
<evidence type="ECO:0000313" key="3">
    <source>
        <dbReference type="Proteomes" id="UP000675781"/>
    </source>
</evidence>
<comment type="caution">
    <text evidence="2">The sequence shown here is derived from an EMBL/GenBank/DDBJ whole genome shotgun (WGS) entry which is preliminary data.</text>
</comment>
<dbReference type="AlphaFoldDB" id="A0A941ERR7"/>
<dbReference type="EMBL" id="JAGSOG010000042">
    <property type="protein sequence ID" value="MBR7833904.1"/>
    <property type="molecule type" value="Genomic_DNA"/>
</dbReference>
<name>A0A941ERR7_9ACTN</name>
<dbReference type="PANTHER" id="PTHR34846">
    <property type="entry name" value="4-CARBOXYMUCONOLACTONE DECARBOXYLASE FAMILY PROTEIN (AFU_ORTHOLOGUE AFUA_6G11590)"/>
    <property type="match status" value="1"/>
</dbReference>
<dbReference type="PANTHER" id="PTHR34846:SF11">
    <property type="entry name" value="4-CARBOXYMUCONOLACTONE DECARBOXYLASE FAMILY PROTEIN (AFU_ORTHOLOGUE AFUA_6G11590)"/>
    <property type="match status" value="1"/>
</dbReference>
<reference evidence="2" key="1">
    <citation type="submission" date="2021-04" db="EMBL/GenBank/DDBJ databases">
        <title>Genome based classification of Actinospica acidithermotolerans sp. nov., an actinobacterium isolated from an Indonesian hot spring.</title>
        <authorList>
            <person name="Kusuma A.B."/>
            <person name="Putra K.E."/>
            <person name="Nafisah S."/>
            <person name="Loh J."/>
            <person name="Nouioui I."/>
            <person name="Goodfellow M."/>
        </authorList>
    </citation>
    <scope>NUCLEOTIDE SEQUENCE</scope>
    <source>
        <strain evidence="2">CSCA 57</strain>
    </source>
</reference>
<dbReference type="Gene3D" id="1.20.1290.10">
    <property type="entry name" value="AhpD-like"/>
    <property type="match status" value="1"/>
</dbReference>
<dbReference type="RefSeq" id="WP_212528422.1">
    <property type="nucleotide sequence ID" value="NZ_JAGSOG010000042.1"/>
</dbReference>
<accession>A0A941ERR7</accession>
<dbReference type="Proteomes" id="UP000675781">
    <property type="component" value="Unassembled WGS sequence"/>
</dbReference>
<dbReference type="InterPro" id="IPR029032">
    <property type="entry name" value="AhpD-like"/>
</dbReference>
<evidence type="ECO:0000313" key="2">
    <source>
        <dbReference type="EMBL" id="MBR7833904.1"/>
    </source>
</evidence>
<sequence>MRLNPLDDAAPPGPLTSRPGGARGPFQVLLRSPELGVRMEQLSSFCITESALPPRLRELALLEAARAFDAPHSWHAHVGKGREAGLDGDALERLGRGEEPGFPRADEQAVHEFAVRLLHHHAVDDALYAQALGHLGEHALVDLVGCLGTFTALAMLLNAFEVDLPVGASPAFARPSV</sequence>
<protein>
    <recommendedName>
        <fullName evidence="4">Carboxymuconolactone decarboxylase family protein</fullName>
    </recommendedName>
</protein>
<evidence type="ECO:0000256" key="1">
    <source>
        <dbReference type="SAM" id="MobiDB-lite"/>
    </source>
</evidence>
<proteinExistence type="predicted"/>
<keyword evidence="3" id="KW-1185">Reference proteome</keyword>
<feature type="region of interest" description="Disordered" evidence="1">
    <location>
        <begin position="1"/>
        <end position="25"/>
    </location>
</feature>